<dbReference type="GO" id="GO:0055052">
    <property type="term" value="C:ATP-binding cassette (ABC) transporter complex, substrate-binding subunit-containing"/>
    <property type="evidence" value="ECO:0007669"/>
    <property type="project" value="TreeGrafter"/>
</dbReference>
<comment type="caution">
    <text evidence="7">The sequence shown here is derived from an EMBL/GenBank/DDBJ whole genome shotgun (WGS) entry which is preliminary data.</text>
</comment>
<protein>
    <submittedName>
        <fullName evidence="7">Extracellular solute-binding protein</fullName>
    </submittedName>
</protein>
<sequence length="469" mass="50599">MHRSDLWFWLAQLLVRLAGTARLSAGSRIMQQIPPRTLRLAFFFLMIPLVFLLLAGCNRSSPDEMVVEPSTQSAAASTAQPQGSPPQSLLPTATPTPAPLAGRIVLWHSWAEGDGDALAAILEMYRRAQPGVTVDTLYVAYPDLAQAYADAVAAGEGPDLLLAPVWWMDGLVSTGVVLPLDDLLSTSEMASYWPAALENFRWQGRLYGLPVHYELVSVFVNRSLAGSTAMPATLDEWLAQAQQSPSFGIGLYNNLYHLAWGLPAYGAPLFDENGVAVIDRQGDVPAFLRWLRTLSQTPGSYVDPDYGMLKDRFRKGEFAYFVDGPWAIDELRGAFGDNLAVALLPAGPFGPAQPWLSAEGVMLNPNRTGGQQQIALSFARFLTTAESGAQMAALGRRLPANRNAALGDDPLLQGFARQAMNAQPLPALPEMAQAWGYGGDMFIKVVDGNADPVATVIETAALINDANGK</sequence>
<feature type="transmembrane region" description="Helical" evidence="6">
    <location>
        <begin position="37"/>
        <end position="56"/>
    </location>
</feature>
<dbReference type="SUPFAM" id="SSF53850">
    <property type="entry name" value="Periplasmic binding protein-like II"/>
    <property type="match status" value="1"/>
</dbReference>
<feature type="compositionally biased region" description="Low complexity" evidence="5">
    <location>
        <begin position="69"/>
        <end position="93"/>
    </location>
</feature>
<keyword evidence="6" id="KW-1133">Transmembrane helix</keyword>
<proteinExistence type="inferred from homology"/>
<dbReference type="InterPro" id="IPR006059">
    <property type="entry name" value="SBP"/>
</dbReference>
<evidence type="ECO:0000313" key="7">
    <source>
        <dbReference type="EMBL" id="HDX33595.1"/>
    </source>
</evidence>
<dbReference type="PRINTS" id="PR00181">
    <property type="entry name" value="MALTOSEBP"/>
</dbReference>
<keyword evidence="2" id="KW-0813">Transport</keyword>
<evidence type="ECO:0000256" key="5">
    <source>
        <dbReference type="SAM" id="MobiDB-lite"/>
    </source>
</evidence>
<dbReference type="GO" id="GO:0015144">
    <property type="term" value="F:carbohydrate transmembrane transporter activity"/>
    <property type="evidence" value="ECO:0007669"/>
    <property type="project" value="InterPro"/>
</dbReference>
<keyword evidence="6" id="KW-0812">Transmembrane</keyword>
<keyword evidence="4" id="KW-0732">Signal</keyword>
<dbReference type="EMBL" id="DSMG01000196">
    <property type="protein sequence ID" value="HDX33595.1"/>
    <property type="molecule type" value="Genomic_DNA"/>
</dbReference>
<keyword evidence="3" id="KW-0762">Sugar transport</keyword>
<dbReference type="GO" id="GO:1901982">
    <property type="term" value="F:maltose binding"/>
    <property type="evidence" value="ECO:0007669"/>
    <property type="project" value="TreeGrafter"/>
</dbReference>
<dbReference type="AlphaFoldDB" id="A0A7C1FVV5"/>
<organism evidence="7">
    <name type="scientific">Caldilinea aerophila</name>
    <dbReference type="NCBI Taxonomy" id="133453"/>
    <lineage>
        <taxon>Bacteria</taxon>
        <taxon>Bacillati</taxon>
        <taxon>Chloroflexota</taxon>
        <taxon>Caldilineae</taxon>
        <taxon>Caldilineales</taxon>
        <taxon>Caldilineaceae</taxon>
        <taxon>Caldilinea</taxon>
    </lineage>
</organism>
<dbReference type="PANTHER" id="PTHR30061">
    <property type="entry name" value="MALTOSE-BINDING PERIPLASMIC PROTEIN"/>
    <property type="match status" value="1"/>
</dbReference>
<name>A0A7C1FVV5_9CHLR</name>
<evidence type="ECO:0000256" key="2">
    <source>
        <dbReference type="ARBA" id="ARBA00022448"/>
    </source>
</evidence>
<keyword evidence="6" id="KW-0472">Membrane</keyword>
<feature type="region of interest" description="Disordered" evidence="5">
    <location>
        <begin position="65"/>
        <end position="93"/>
    </location>
</feature>
<reference evidence="7" key="1">
    <citation type="journal article" date="2020" name="mSystems">
        <title>Genome- and Community-Level Interaction Insights into Carbon Utilization and Element Cycling Functions of Hydrothermarchaeota in Hydrothermal Sediment.</title>
        <authorList>
            <person name="Zhou Z."/>
            <person name="Liu Y."/>
            <person name="Xu W."/>
            <person name="Pan J."/>
            <person name="Luo Z.H."/>
            <person name="Li M."/>
        </authorList>
    </citation>
    <scope>NUCLEOTIDE SEQUENCE [LARGE SCALE GENOMIC DNA]</scope>
    <source>
        <strain evidence="7">SpSt-289</strain>
    </source>
</reference>
<dbReference type="InterPro" id="IPR006060">
    <property type="entry name" value="Maltose/Cyclodextrin-bd"/>
</dbReference>
<dbReference type="GO" id="GO:0015768">
    <property type="term" value="P:maltose transport"/>
    <property type="evidence" value="ECO:0007669"/>
    <property type="project" value="TreeGrafter"/>
</dbReference>
<evidence type="ECO:0000256" key="6">
    <source>
        <dbReference type="SAM" id="Phobius"/>
    </source>
</evidence>
<dbReference type="Gene3D" id="3.40.190.10">
    <property type="entry name" value="Periplasmic binding protein-like II"/>
    <property type="match status" value="2"/>
</dbReference>
<gene>
    <name evidence="7" type="ORF">ENQ20_19240</name>
</gene>
<evidence type="ECO:0000256" key="3">
    <source>
        <dbReference type="ARBA" id="ARBA00022597"/>
    </source>
</evidence>
<dbReference type="PANTHER" id="PTHR30061:SF50">
    <property type="entry name" value="MALTOSE_MALTODEXTRIN-BINDING PERIPLASMIC PROTEIN"/>
    <property type="match status" value="1"/>
</dbReference>
<evidence type="ECO:0000256" key="4">
    <source>
        <dbReference type="ARBA" id="ARBA00022729"/>
    </source>
</evidence>
<evidence type="ECO:0000256" key="1">
    <source>
        <dbReference type="ARBA" id="ARBA00008520"/>
    </source>
</evidence>
<dbReference type="Pfam" id="PF13416">
    <property type="entry name" value="SBP_bac_8"/>
    <property type="match status" value="1"/>
</dbReference>
<dbReference type="GO" id="GO:0042956">
    <property type="term" value="P:maltodextrin transmembrane transport"/>
    <property type="evidence" value="ECO:0007669"/>
    <property type="project" value="TreeGrafter"/>
</dbReference>
<comment type="similarity">
    <text evidence="1">Belongs to the bacterial solute-binding protein 1 family.</text>
</comment>
<accession>A0A7C1FVV5</accession>